<dbReference type="InterPro" id="IPR054694">
    <property type="entry name" value="Parkin-like_IBR"/>
</dbReference>
<proteinExistence type="inferred from homology"/>
<dbReference type="Pfam" id="PF19422">
    <property type="entry name" value="Ariadne"/>
    <property type="match status" value="1"/>
</dbReference>
<keyword evidence="8 18" id="KW-0808">Transferase</keyword>
<evidence type="ECO:0000256" key="9">
    <source>
        <dbReference type="ARBA" id="ARBA00022723"/>
    </source>
</evidence>
<keyword evidence="10" id="KW-0677">Repeat</keyword>
<dbReference type="InterPro" id="IPR045840">
    <property type="entry name" value="Ariadne"/>
</dbReference>
<evidence type="ECO:0000256" key="7">
    <source>
        <dbReference type="ARBA" id="ARBA00017887"/>
    </source>
</evidence>
<dbReference type="GO" id="GO:0016567">
    <property type="term" value="P:protein ubiquitination"/>
    <property type="evidence" value="ECO:0007669"/>
    <property type="project" value="InterPro"/>
</dbReference>
<reference evidence="18" key="1">
    <citation type="submission" date="2023-02" db="EMBL/GenBank/DDBJ databases">
        <title>Genome of toxic invasive species Heracleum sosnowskyi carries increased number of genes despite the absence of recent whole-genome duplications.</title>
        <authorList>
            <person name="Schelkunov M."/>
            <person name="Shtratnikova V."/>
            <person name="Makarenko M."/>
            <person name="Klepikova A."/>
            <person name="Omelchenko D."/>
            <person name="Novikova G."/>
            <person name="Obukhova E."/>
            <person name="Bogdanov V."/>
            <person name="Penin A."/>
            <person name="Logacheva M."/>
        </authorList>
    </citation>
    <scope>NUCLEOTIDE SEQUENCE</scope>
    <source>
        <strain evidence="18">Hsosn_3</strain>
        <tissue evidence="18">Leaf</tissue>
    </source>
</reference>
<reference evidence="18" key="2">
    <citation type="submission" date="2023-05" db="EMBL/GenBank/DDBJ databases">
        <authorList>
            <person name="Schelkunov M.I."/>
        </authorList>
    </citation>
    <scope>NUCLEOTIDE SEQUENCE</scope>
    <source>
        <strain evidence="18">Hsosn_3</strain>
        <tissue evidence="18">Leaf</tissue>
    </source>
</reference>
<evidence type="ECO:0000313" key="19">
    <source>
        <dbReference type="Proteomes" id="UP001237642"/>
    </source>
</evidence>
<dbReference type="EC" id="2.3.2.31" evidence="6"/>
<dbReference type="PROSITE" id="PS50089">
    <property type="entry name" value="ZF_RING_2"/>
    <property type="match status" value="1"/>
</dbReference>
<evidence type="ECO:0000256" key="2">
    <source>
        <dbReference type="ARBA" id="ARBA00001947"/>
    </source>
</evidence>
<evidence type="ECO:0000256" key="13">
    <source>
        <dbReference type="ARBA" id="ARBA00022833"/>
    </source>
</evidence>
<evidence type="ECO:0000259" key="17">
    <source>
        <dbReference type="PROSITE" id="PS51873"/>
    </source>
</evidence>
<dbReference type="InterPro" id="IPR017907">
    <property type="entry name" value="Znf_RING_CS"/>
</dbReference>
<evidence type="ECO:0000256" key="14">
    <source>
        <dbReference type="PROSITE-ProRule" id="PRU00175"/>
    </source>
</evidence>
<comment type="catalytic activity">
    <reaction evidence="1">
        <text>[E2 ubiquitin-conjugating enzyme]-S-ubiquitinyl-L-cysteine + [acceptor protein]-L-lysine = [E2 ubiquitin-conjugating enzyme]-L-cysteine + [acceptor protein]-N(6)-ubiquitinyl-L-lysine.</text>
        <dbReference type="EC" id="2.3.2.31"/>
    </reaction>
</comment>
<dbReference type="EMBL" id="JAUIZM010000005">
    <property type="protein sequence ID" value="KAK1386279.1"/>
    <property type="molecule type" value="Genomic_DNA"/>
</dbReference>
<feature type="compositionally biased region" description="Acidic residues" evidence="15">
    <location>
        <begin position="26"/>
        <end position="44"/>
    </location>
</feature>
<dbReference type="InterPro" id="IPR013083">
    <property type="entry name" value="Znf_RING/FYVE/PHD"/>
</dbReference>
<dbReference type="InterPro" id="IPR044066">
    <property type="entry name" value="TRIAD_supradom"/>
</dbReference>
<accession>A0AAD8IJR2</accession>
<dbReference type="SUPFAM" id="SSF57850">
    <property type="entry name" value="RING/U-box"/>
    <property type="match status" value="3"/>
</dbReference>
<dbReference type="AlphaFoldDB" id="A0AAD8IJR2"/>
<comment type="cofactor">
    <cofactor evidence="2">
        <name>Zn(2+)</name>
        <dbReference type="ChEBI" id="CHEBI:29105"/>
    </cofactor>
</comment>
<name>A0AAD8IJR2_9APIA</name>
<evidence type="ECO:0000256" key="3">
    <source>
        <dbReference type="ARBA" id="ARBA00003976"/>
    </source>
</evidence>
<dbReference type="GO" id="GO:0008270">
    <property type="term" value="F:zinc ion binding"/>
    <property type="evidence" value="ECO:0007669"/>
    <property type="project" value="UniProtKB-KW"/>
</dbReference>
<feature type="compositionally biased region" description="Acidic residues" evidence="15">
    <location>
        <begin position="1"/>
        <end position="19"/>
    </location>
</feature>
<sequence length="543" mass="62427">MDCAEDDIYYSDEDSITEDDIYHSYDDDDDDDDDDSETVGYDDELTENAKSKDFRVLTKEDIEKNQEHDITLLSTALSVPKVAACILLQSYTWHVDKAQEAWFNDEDAVRESVGLINKPVFGPRKPGDVIRCGICFEFYAYDAGFESCVGFCGHSFCGVCLKGYVNSAIQDGAGCLLLRCPDPSCRAVIGEDKVGLLVSEEDQRKYKRFLVRSYVEGNKKIKWCPAPGCECAIEYDVGSESFGVTCKCLWSFCWNCDVDHHHPVECETVRKWILKSGSQTWLVANTKPCPKCKVPIEKNSGCMHMVCQPPCHYEFCWICRCSWKGHDFKACNAYKESAKMGESEEEMVRVGARRYSHYYERWDANQTSREKALEDLRGIKTNALSQCGEQQCDRRERHLKFVTEAWEQIVQCRQVLKWTYAYGYFMPSEVSMKTKLFEYLQGNAEEALEKLHECAENKLQIYLGGDGDSDEFDELRKLTDVTAKYFAHFLKALENGLSEADDTPLDEETWVCDKCTYKNEFDHNICYQCLLGERPKSVWEEFQ</sequence>
<evidence type="ECO:0000256" key="15">
    <source>
        <dbReference type="SAM" id="MobiDB-lite"/>
    </source>
</evidence>
<dbReference type="InterPro" id="IPR001841">
    <property type="entry name" value="Znf_RING"/>
</dbReference>
<dbReference type="Pfam" id="PF22605">
    <property type="entry name" value="IBR_2"/>
    <property type="match status" value="1"/>
</dbReference>
<keyword evidence="11 14" id="KW-0863">Zinc-finger</keyword>
<evidence type="ECO:0000256" key="8">
    <source>
        <dbReference type="ARBA" id="ARBA00022679"/>
    </source>
</evidence>
<keyword evidence="9" id="KW-0479">Metal-binding</keyword>
<evidence type="ECO:0000256" key="1">
    <source>
        <dbReference type="ARBA" id="ARBA00001798"/>
    </source>
</evidence>
<comment type="similarity">
    <text evidence="5">Belongs to the RBR family. Ariadne subfamily.</text>
</comment>
<dbReference type="InterPro" id="IPR031127">
    <property type="entry name" value="E3_UB_ligase_RBR"/>
</dbReference>
<dbReference type="InterPro" id="IPR001876">
    <property type="entry name" value="Znf_RanBP2"/>
</dbReference>
<dbReference type="GO" id="GO:0061630">
    <property type="term" value="F:ubiquitin protein ligase activity"/>
    <property type="evidence" value="ECO:0007669"/>
    <property type="project" value="UniProtKB-EC"/>
</dbReference>
<evidence type="ECO:0000259" key="16">
    <source>
        <dbReference type="PROSITE" id="PS50089"/>
    </source>
</evidence>
<organism evidence="18 19">
    <name type="scientific">Heracleum sosnowskyi</name>
    <dbReference type="NCBI Taxonomy" id="360622"/>
    <lineage>
        <taxon>Eukaryota</taxon>
        <taxon>Viridiplantae</taxon>
        <taxon>Streptophyta</taxon>
        <taxon>Embryophyta</taxon>
        <taxon>Tracheophyta</taxon>
        <taxon>Spermatophyta</taxon>
        <taxon>Magnoliopsida</taxon>
        <taxon>eudicotyledons</taxon>
        <taxon>Gunneridae</taxon>
        <taxon>Pentapetalae</taxon>
        <taxon>asterids</taxon>
        <taxon>campanulids</taxon>
        <taxon>Apiales</taxon>
        <taxon>Apiaceae</taxon>
        <taxon>Apioideae</taxon>
        <taxon>apioid superclade</taxon>
        <taxon>Tordylieae</taxon>
        <taxon>Tordyliinae</taxon>
        <taxon>Heracleum</taxon>
    </lineage>
</organism>
<evidence type="ECO:0000256" key="10">
    <source>
        <dbReference type="ARBA" id="ARBA00022737"/>
    </source>
</evidence>
<keyword evidence="12" id="KW-0833">Ubl conjugation pathway</keyword>
<comment type="caution">
    <text evidence="18">The sequence shown here is derived from an EMBL/GenBank/DDBJ whole genome shotgun (WGS) entry which is preliminary data.</text>
</comment>
<protein>
    <recommendedName>
        <fullName evidence="7">RanBP-type and C3HC4-type zinc finger-containing protein 1</fullName>
        <ecNumber evidence="6">2.3.2.31</ecNumber>
    </recommendedName>
</protein>
<feature type="region of interest" description="Disordered" evidence="15">
    <location>
        <begin position="1"/>
        <end position="44"/>
    </location>
</feature>
<dbReference type="PROSITE" id="PS00518">
    <property type="entry name" value="ZF_RING_1"/>
    <property type="match status" value="1"/>
</dbReference>
<keyword evidence="19" id="KW-1185">Reference proteome</keyword>
<evidence type="ECO:0000256" key="12">
    <source>
        <dbReference type="ARBA" id="ARBA00022786"/>
    </source>
</evidence>
<dbReference type="PROSITE" id="PS01358">
    <property type="entry name" value="ZF_RANBP2_1"/>
    <property type="match status" value="1"/>
</dbReference>
<comment type="function">
    <text evidence="3">Might act as an E3 ubiquitin-protein ligase, or as part of E3 complex, which accepts ubiquitin from specific E2 ubiquitin-conjugating enzymes and then transfers it to substrates.</text>
</comment>
<evidence type="ECO:0000256" key="5">
    <source>
        <dbReference type="ARBA" id="ARBA00005884"/>
    </source>
</evidence>
<evidence type="ECO:0000256" key="11">
    <source>
        <dbReference type="ARBA" id="ARBA00022771"/>
    </source>
</evidence>
<dbReference type="InterPro" id="IPR002867">
    <property type="entry name" value="IBR_dom"/>
</dbReference>
<feature type="domain" description="RING-type" evidence="16">
    <location>
        <begin position="132"/>
        <end position="179"/>
    </location>
</feature>
<dbReference type="SMART" id="SM00647">
    <property type="entry name" value="IBR"/>
    <property type="match status" value="2"/>
</dbReference>
<dbReference type="Pfam" id="PF01485">
    <property type="entry name" value="IBR"/>
    <property type="match status" value="1"/>
</dbReference>
<dbReference type="FunFam" id="3.30.40.10:FF:000019">
    <property type="entry name" value="RBR-type E3 ubiquitin transferase"/>
    <property type="match status" value="1"/>
</dbReference>
<dbReference type="CDD" id="cd20346">
    <property type="entry name" value="BRcat_RBR_ANKIB1"/>
    <property type="match status" value="1"/>
</dbReference>
<keyword evidence="13" id="KW-0862">Zinc</keyword>
<dbReference type="Gene3D" id="3.30.40.10">
    <property type="entry name" value="Zinc/RING finger domain, C3HC4 (zinc finger)"/>
    <property type="match status" value="1"/>
</dbReference>
<dbReference type="Gene3D" id="1.20.120.1750">
    <property type="match status" value="1"/>
</dbReference>
<comment type="pathway">
    <text evidence="4">Protein modification; protein ubiquitination.</text>
</comment>
<dbReference type="PROSITE" id="PS51873">
    <property type="entry name" value="TRIAD"/>
    <property type="match status" value="1"/>
</dbReference>
<evidence type="ECO:0000313" key="18">
    <source>
        <dbReference type="EMBL" id="KAK1386279.1"/>
    </source>
</evidence>
<evidence type="ECO:0000256" key="6">
    <source>
        <dbReference type="ARBA" id="ARBA00012251"/>
    </source>
</evidence>
<feature type="domain" description="RING-type" evidence="17">
    <location>
        <begin position="128"/>
        <end position="335"/>
    </location>
</feature>
<dbReference type="PANTHER" id="PTHR11685">
    <property type="entry name" value="RBR FAMILY RING FINGER AND IBR DOMAIN-CONTAINING"/>
    <property type="match status" value="1"/>
</dbReference>
<gene>
    <name evidence="18" type="ORF">POM88_024014</name>
</gene>
<evidence type="ECO:0000256" key="4">
    <source>
        <dbReference type="ARBA" id="ARBA00004906"/>
    </source>
</evidence>
<dbReference type="Proteomes" id="UP001237642">
    <property type="component" value="Unassembled WGS sequence"/>
</dbReference>
<dbReference type="FunFam" id="1.20.120.1750:FF:000027">
    <property type="entry name" value="RBR-type E3 ubiquitin transferase"/>
    <property type="match status" value="1"/>
</dbReference>